<sequence>MNRSFLKDLWIQFHEDELAGLSAELAYFFLLSLFPFLIFLITLIGFLPLSEDSVLDFVAQYAPIESLQIIEQTLEGVIQKHNGGLLSFGILATLWAASNGLNAVIRAFNRAYDVKETRSFLVARFMSVLLTVAMIVVIIIALLLPVFGKQIGLFIFSSFGLSESFLSVWNAGRWIVSFIVLFIVFSCLYYFAPNVKLHWKEIFSGALFATIGWIIVSTAFSYYVGNFTNYSATYGSLGGIIVLLIWFYLTGMIILIGGEINAILNCYRRKKVS</sequence>
<feature type="transmembrane region" description="Helical" evidence="6">
    <location>
        <begin position="204"/>
        <end position="225"/>
    </location>
</feature>
<proteinExistence type="predicted"/>
<evidence type="ECO:0000313" key="7">
    <source>
        <dbReference type="EMBL" id="MFD1737994.1"/>
    </source>
</evidence>
<dbReference type="EMBL" id="JBHUEM010000028">
    <property type="protein sequence ID" value="MFD1737994.1"/>
    <property type="molecule type" value="Genomic_DNA"/>
</dbReference>
<name>A0ABW4LT91_9BACI</name>
<dbReference type="PANTHER" id="PTHR30213:SF0">
    <property type="entry name" value="UPF0761 MEMBRANE PROTEIN YIHY"/>
    <property type="match status" value="1"/>
</dbReference>
<dbReference type="RefSeq" id="WP_377929213.1">
    <property type="nucleotide sequence ID" value="NZ_JBHUEM010000028.1"/>
</dbReference>
<dbReference type="Proteomes" id="UP001597214">
    <property type="component" value="Unassembled WGS sequence"/>
</dbReference>
<feature type="transmembrane region" description="Helical" evidence="6">
    <location>
        <begin position="237"/>
        <end position="264"/>
    </location>
</feature>
<comment type="subcellular location">
    <subcellularLocation>
        <location evidence="1">Cell membrane</location>
        <topology evidence="1">Multi-pass membrane protein</topology>
    </subcellularLocation>
</comment>
<keyword evidence="8" id="KW-1185">Reference proteome</keyword>
<dbReference type="NCBIfam" id="TIGR00765">
    <property type="entry name" value="yihY_not_rbn"/>
    <property type="match status" value="1"/>
</dbReference>
<feature type="transmembrane region" description="Helical" evidence="6">
    <location>
        <begin position="125"/>
        <end position="144"/>
    </location>
</feature>
<feature type="transmembrane region" description="Helical" evidence="6">
    <location>
        <begin position="85"/>
        <end position="105"/>
    </location>
</feature>
<protein>
    <submittedName>
        <fullName evidence="7">YihY/virulence factor BrkB family protein</fullName>
    </submittedName>
</protein>
<dbReference type="PANTHER" id="PTHR30213">
    <property type="entry name" value="INNER MEMBRANE PROTEIN YHJD"/>
    <property type="match status" value="1"/>
</dbReference>
<evidence type="ECO:0000256" key="4">
    <source>
        <dbReference type="ARBA" id="ARBA00022989"/>
    </source>
</evidence>
<accession>A0ABW4LT91</accession>
<dbReference type="Pfam" id="PF03631">
    <property type="entry name" value="Virul_fac_BrkB"/>
    <property type="match status" value="1"/>
</dbReference>
<keyword evidence="3 6" id="KW-0812">Transmembrane</keyword>
<keyword evidence="2" id="KW-1003">Cell membrane</keyword>
<dbReference type="InterPro" id="IPR017039">
    <property type="entry name" value="Virul_fac_BrkB"/>
</dbReference>
<keyword evidence="4 6" id="KW-1133">Transmembrane helix</keyword>
<evidence type="ECO:0000256" key="5">
    <source>
        <dbReference type="ARBA" id="ARBA00023136"/>
    </source>
</evidence>
<dbReference type="PIRSF" id="PIRSF035875">
    <property type="entry name" value="RNase_BN"/>
    <property type="match status" value="1"/>
</dbReference>
<evidence type="ECO:0000256" key="1">
    <source>
        <dbReference type="ARBA" id="ARBA00004651"/>
    </source>
</evidence>
<evidence type="ECO:0000256" key="6">
    <source>
        <dbReference type="SAM" id="Phobius"/>
    </source>
</evidence>
<organism evidence="7 8">
    <name type="scientific">Bacillus salitolerans</name>
    <dbReference type="NCBI Taxonomy" id="1437434"/>
    <lineage>
        <taxon>Bacteria</taxon>
        <taxon>Bacillati</taxon>
        <taxon>Bacillota</taxon>
        <taxon>Bacilli</taxon>
        <taxon>Bacillales</taxon>
        <taxon>Bacillaceae</taxon>
        <taxon>Bacillus</taxon>
    </lineage>
</organism>
<gene>
    <name evidence="7" type="ORF">ACFSCX_15765</name>
</gene>
<feature type="transmembrane region" description="Helical" evidence="6">
    <location>
        <begin position="175"/>
        <end position="192"/>
    </location>
</feature>
<evidence type="ECO:0000256" key="3">
    <source>
        <dbReference type="ARBA" id="ARBA00022692"/>
    </source>
</evidence>
<feature type="transmembrane region" description="Helical" evidence="6">
    <location>
        <begin position="25"/>
        <end position="47"/>
    </location>
</feature>
<reference evidence="8" key="1">
    <citation type="journal article" date="2019" name="Int. J. Syst. Evol. Microbiol.">
        <title>The Global Catalogue of Microorganisms (GCM) 10K type strain sequencing project: providing services to taxonomists for standard genome sequencing and annotation.</title>
        <authorList>
            <consortium name="The Broad Institute Genomics Platform"/>
            <consortium name="The Broad Institute Genome Sequencing Center for Infectious Disease"/>
            <person name="Wu L."/>
            <person name="Ma J."/>
        </authorList>
    </citation>
    <scope>NUCLEOTIDE SEQUENCE [LARGE SCALE GENOMIC DNA]</scope>
    <source>
        <strain evidence="8">CCUG 49339</strain>
    </source>
</reference>
<keyword evidence="5 6" id="KW-0472">Membrane</keyword>
<evidence type="ECO:0000256" key="2">
    <source>
        <dbReference type="ARBA" id="ARBA00022475"/>
    </source>
</evidence>
<evidence type="ECO:0000313" key="8">
    <source>
        <dbReference type="Proteomes" id="UP001597214"/>
    </source>
</evidence>
<comment type="caution">
    <text evidence="7">The sequence shown here is derived from an EMBL/GenBank/DDBJ whole genome shotgun (WGS) entry which is preliminary data.</text>
</comment>